<dbReference type="STRING" id="1172190.M947_11245"/>
<keyword evidence="3" id="KW-1134">Transmembrane beta strand</keyword>
<keyword evidence="4" id="KW-0812">Transmembrane</keyword>
<evidence type="ECO:0000256" key="2">
    <source>
        <dbReference type="ARBA" id="ARBA00008163"/>
    </source>
</evidence>
<proteinExistence type="inferred from homology"/>
<reference evidence="9 10" key="1">
    <citation type="submission" date="2013-07" db="EMBL/GenBank/DDBJ databases">
        <title>Sulfurimonas hongkongensis AST-10 Genome Sequencing.</title>
        <authorList>
            <person name="Cai L."/>
            <person name="Zhang T."/>
        </authorList>
    </citation>
    <scope>NUCLEOTIDE SEQUENCE [LARGE SCALE GENOMIC DNA]</scope>
    <source>
        <strain evidence="9 10">AST-10</strain>
    </source>
</reference>
<evidence type="ECO:0000256" key="7">
    <source>
        <dbReference type="ARBA" id="ARBA00023237"/>
    </source>
</evidence>
<evidence type="ECO:0000256" key="3">
    <source>
        <dbReference type="ARBA" id="ARBA00022452"/>
    </source>
</evidence>
<gene>
    <name evidence="9" type="ORF">M947_11245</name>
</gene>
<evidence type="ECO:0000256" key="5">
    <source>
        <dbReference type="ARBA" id="ARBA00022729"/>
    </source>
</evidence>
<dbReference type="InterPro" id="IPR005017">
    <property type="entry name" value="OMPP1/FadL/TodX"/>
</dbReference>
<dbReference type="AlphaFoldDB" id="T0J007"/>
<keyword evidence="6" id="KW-0472">Membrane</keyword>
<dbReference type="SUPFAM" id="SSF56935">
    <property type="entry name" value="Porins"/>
    <property type="match status" value="1"/>
</dbReference>
<dbReference type="PANTHER" id="PTHR35093:SF8">
    <property type="entry name" value="OUTER MEMBRANE PROTEIN NMB0088-RELATED"/>
    <property type="match status" value="1"/>
</dbReference>
<dbReference type="eggNOG" id="COG2067">
    <property type="taxonomic scope" value="Bacteria"/>
</dbReference>
<dbReference type="PATRIC" id="fig|1172190.3.peg.2168"/>
<dbReference type="OrthoDB" id="9922at2"/>
<keyword evidence="7" id="KW-0998">Cell outer membrane</keyword>
<evidence type="ECO:0000256" key="4">
    <source>
        <dbReference type="ARBA" id="ARBA00022692"/>
    </source>
</evidence>
<evidence type="ECO:0008006" key="11">
    <source>
        <dbReference type="Google" id="ProtNLM"/>
    </source>
</evidence>
<dbReference type="RefSeq" id="WP_021288482.1">
    <property type="nucleotide sequence ID" value="NZ_AUPZ01000020.1"/>
</dbReference>
<evidence type="ECO:0000313" key="10">
    <source>
        <dbReference type="Proteomes" id="UP000015520"/>
    </source>
</evidence>
<dbReference type="PANTHER" id="PTHR35093">
    <property type="entry name" value="OUTER MEMBRANE PROTEIN NMB0088-RELATED"/>
    <property type="match status" value="1"/>
</dbReference>
<dbReference type="Gene3D" id="2.40.160.60">
    <property type="entry name" value="Outer membrane protein transport protein (OMPP1/FadL/TodX)"/>
    <property type="match status" value="1"/>
</dbReference>
<comment type="similarity">
    <text evidence="2">Belongs to the OmpP1/FadL family.</text>
</comment>
<evidence type="ECO:0000313" key="9">
    <source>
        <dbReference type="EMBL" id="EQB34390.1"/>
    </source>
</evidence>
<feature type="chain" id="PRO_5004565100" description="Aromatic hydrocarbon degradation protein" evidence="8">
    <location>
        <begin position="23"/>
        <end position="434"/>
    </location>
</feature>
<accession>T0J007</accession>
<dbReference type="EMBL" id="AUPZ01000020">
    <property type="protein sequence ID" value="EQB34390.1"/>
    <property type="molecule type" value="Genomic_DNA"/>
</dbReference>
<dbReference type="Proteomes" id="UP000015520">
    <property type="component" value="Unassembled WGS sequence"/>
</dbReference>
<sequence length="434" mass="45665">MKKTIKLALVATIALGVTSALATNGSNLIGVGAKARGMGGVGIGMSHGAESTLANPALITSVKDTEISFGGTIFMPKVKNESSLILPTGVAGGSPSGTTNESSNADSDADINIIPSVAIASKVNDNFYFGIGMWGTAGMGVDYREAAASGQMNMVTNLQLMQFGVPLAYTYSGFSMGITPLLQYGSLDINYKMSPALQNGMYLMNTGTFAPTLSTTPMNVGSGVAQDLQFGYNIGVAYEVSGLTIGAIYKSQIDMKYKGVLSTTIGAMTGGAYTNDELSTPAELGVGVSYNMKEHTIALDYKQIKWSSTKGYEDFGWDDQNVIAVGYEYATSDWAVRVGYNYATSPIKEQTYAGINSAGLEAGLVNTFNLLGFPAIVESHFTIGGTYNISKKTSVDLACVYSPEVSQTYANFVGQDITTKHSQTALSLGLNYAF</sequence>
<dbReference type="GO" id="GO:0015483">
    <property type="term" value="F:long-chain fatty acid transporting porin activity"/>
    <property type="evidence" value="ECO:0007669"/>
    <property type="project" value="TreeGrafter"/>
</dbReference>
<protein>
    <recommendedName>
        <fullName evidence="11">Aromatic hydrocarbon degradation protein</fullName>
    </recommendedName>
</protein>
<feature type="signal peptide" evidence="8">
    <location>
        <begin position="1"/>
        <end position="22"/>
    </location>
</feature>
<comment type="caution">
    <text evidence="9">The sequence shown here is derived from an EMBL/GenBank/DDBJ whole genome shotgun (WGS) entry which is preliminary data.</text>
</comment>
<evidence type="ECO:0000256" key="6">
    <source>
        <dbReference type="ARBA" id="ARBA00023136"/>
    </source>
</evidence>
<evidence type="ECO:0000256" key="1">
    <source>
        <dbReference type="ARBA" id="ARBA00004571"/>
    </source>
</evidence>
<name>T0J007_9BACT</name>
<keyword evidence="10" id="KW-1185">Reference proteome</keyword>
<comment type="subcellular location">
    <subcellularLocation>
        <location evidence="1">Cell outer membrane</location>
        <topology evidence="1">Multi-pass membrane protein</topology>
    </subcellularLocation>
</comment>
<keyword evidence="5 8" id="KW-0732">Signal</keyword>
<dbReference type="GO" id="GO:0009279">
    <property type="term" value="C:cell outer membrane"/>
    <property type="evidence" value="ECO:0007669"/>
    <property type="project" value="UniProtKB-SubCell"/>
</dbReference>
<evidence type="ECO:0000256" key="8">
    <source>
        <dbReference type="SAM" id="SignalP"/>
    </source>
</evidence>
<organism evidence="9 10">
    <name type="scientific">Sulfurimonas hongkongensis</name>
    <dbReference type="NCBI Taxonomy" id="1172190"/>
    <lineage>
        <taxon>Bacteria</taxon>
        <taxon>Pseudomonadati</taxon>
        <taxon>Campylobacterota</taxon>
        <taxon>Epsilonproteobacteria</taxon>
        <taxon>Campylobacterales</taxon>
        <taxon>Sulfurimonadaceae</taxon>
        <taxon>Sulfurimonas</taxon>
    </lineage>
</organism>
<dbReference type="Pfam" id="PF03349">
    <property type="entry name" value="Toluene_X"/>
    <property type="match status" value="1"/>
</dbReference>